<comment type="caution">
    <text evidence="5">The sequence shown here is derived from an EMBL/GenBank/DDBJ whole genome shotgun (WGS) entry which is preliminary data.</text>
</comment>
<dbReference type="GO" id="GO:0006355">
    <property type="term" value="P:regulation of DNA-templated transcription"/>
    <property type="evidence" value="ECO:0007669"/>
    <property type="project" value="InterPro"/>
</dbReference>
<evidence type="ECO:0000259" key="4">
    <source>
        <dbReference type="PROSITE" id="PS50043"/>
    </source>
</evidence>
<dbReference type="Gene3D" id="1.10.10.10">
    <property type="entry name" value="Winged helix-like DNA-binding domain superfamily/Winged helix DNA-binding domain"/>
    <property type="match status" value="1"/>
</dbReference>
<keyword evidence="2" id="KW-0238">DNA-binding</keyword>
<protein>
    <recommendedName>
        <fullName evidence="4">HTH luxR-type domain-containing protein</fullName>
    </recommendedName>
</protein>
<dbReference type="SMART" id="SM00421">
    <property type="entry name" value="HTH_LUXR"/>
    <property type="match status" value="1"/>
</dbReference>
<dbReference type="InterPro" id="IPR000792">
    <property type="entry name" value="Tscrpt_reg_LuxR_C"/>
</dbReference>
<dbReference type="PROSITE" id="PS50043">
    <property type="entry name" value="HTH_LUXR_2"/>
    <property type="match status" value="1"/>
</dbReference>
<reference evidence="5 6" key="1">
    <citation type="submission" date="2017-09" db="EMBL/GenBank/DDBJ databases">
        <title>Genomic, metabolic, and phenotypic characteristics of bacterial isolates from the natural microbiome of the model nematode Caenorhabditis elegans.</title>
        <authorList>
            <person name="Zimmermann J."/>
            <person name="Obeng N."/>
            <person name="Yang W."/>
            <person name="Obeng O."/>
            <person name="Kissoyan K."/>
            <person name="Pees B."/>
            <person name="Dirksen P."/>
            <person name="Hoppner M."/>
            <person name="Franke A."/>
            <person name="Rosenstiel P."/>
            <person name="Leippe M."/>
            <person name="Dierking K."/>
            <person name="Kaleta C."/>
            <person name="Schulenburg H."/>
        </authorList>
    </citation>
    <scope>NUCLEOTIDE SEQUENCE [LARGE SCALE GENOMIC DNA]</scope>
    <source>
        <strain evidence="5 6">MYb184</strain>
    </source>
</reference>
<dbReference type="CDD" id="cd06170">
    <property type="entry name" value="LuxR_C_like"/>
    <property type="match status" value="1"/>
</dbReference>
<dbReference type="PANTHER" id="PTHR44688:SF16">
    <property type="entry name" value="DNA-BINDING TRANSCRIPTIONAL ACTIVATOR DEVR_DOSR"/>
    <property type="match status" value="1"/>
</dbReference>
<evidence type="ECO:0000313" key="6">
    <source>
        <dbReference type="Proteomes" id="UP000239458"/>
    </source>
</evidence>
<dbReference type="GO" id="GO:0003677">
    <property type="term" value="F:DNA binding"/>
    <property type="evidence" value="ECO:0007669"/>
    <property type="project" value="UniProtKB-KW"/>
</dbReference>
<keyword evidence="3" id="KW-0804">Transcription</keyword>
<evidence type="ECO:0000256" key="3">
    <source>
        <dbReference type="ARBA" id="ARBA00023163"/>
    </source>
</evidence>
<accession>A0A2S9D5G2</accession>
<feature type="domain" description="HTH luxR-type" evidence="4">
    <location>
        <begin position="31"/>
        <end position="96"/>
    </location>
</feature>
<evidence type="ECO:0000256" key="1">
    <source>
        <dbReference type="ARBA" id="ARBA00023015"/>
    </source>
</evidence>
<dbReference type="EMBL" id="PCQE01000073">
    <property type="protein sequence ID" value="PRB90095.1"/>
    <property type="molecule type" value="Genomic_DNA"/>
</dbReference>
<dbReference type="Pfam" id="PF00196">
    <property type="entry name" value="GerE"/>
    <property type="match status" value="1"/>
</dbReference>
<dbReference type="PANTHER" id="PTHR44688">
    <property type="entry name" value="DNA-BINDING TRANSCRIPTIONAL ACTIVATOR DEVR_DOSR"/>
    <property type="match status" value="1"/>
</dbReference>
<gene>
    <name evidence="5" type="ORF">CQ006_25860</name>
</gene>
<evidence type="ECO:0000256" key="2">
    <source>
        <dbReference type="ARBA" id="ARBA00023125"/>
    </source>
</evidence>
<sequence>MAAGQRYLCASITMAEDAGMSDAPTEMGEAALLSYPALSQREREVLRLCISGLTVTRIAEMSGRSLKTVSTQKLAAYRKLGLKNDMDLFRRLSQYRA</sequence>
<organism evidence="5 6">
    <name type="scientific">Pseudomonas cedrina</name>
    <dbReference type="NCBI Taxonomy" id="651740"/>
    <lineage>
        <taxon>Bacteria</taxon>
        <taxon>Pseudomonadati</taxon>
        <taxon>Pseudomonadota</taxon>
        <taxon>Gammaproteobacteria</taxon>
        <taxon>Pseudomonadales</taxon>
        <taxon>Pseudomonadaceae</taxon>
        <taxon>Pseudomonas</taxon>
    </lineage>
</organism>
<dbReference type="SUPFAM" id="SSF46894">
    <property type="entry name" value="C-terminal effector domain of the bipartite response regulators"/>
    <property type="match status" value="1"/>
</dbReference>
<dbReference type="PRINTS" id="PR00038">
    <property type="entry name" value="HTHLUXR"/>
</dbReference>
<dbReference type="InterPro" id="IPR016032">
    <property type="entry name" value="Sig_transdc_resp-reg_C-effctor"/>
</dbReference>
<name>A0A2S9D5G2_PSECE</name>
<dbReference type="AlphaFoldDB" id="A0A2S9D5G2"/>
<dbReference type="Proteomes" id="UP000239458">
    <property type="component" value="Unassembled WGS sequence"/>
</dbReference>
<proteinExistence type="predicted"/>
<keyword evidence="1" id="KW-0805">Transcription regulation</keyword>
<evidence type="ECO:0000313" key="5">
    <source>
        <dbReference type="EMBL" id="PRB90095.1"/>
    </source>
</evidence>
<dbReference type="InterPro" id="IPR036388">
    <property type="entry name" value="WH-like_DNA-bd_sf"/>
</dbReference>